<dbReference type="PROSITE" id="PS51257">
    <property type="entry name" value="PROKAR_LIPOPROTEIN"/>
    <property type="match status" value="1"/>
</dbReference>
<evidence type="ECO:0000256" key="7">
    <source>
        <dbReference type="ARBA" id="ARBA00023315"/>
    </source>
</evidence>
<dbReference type="NCBIfam" id="TIGR00066">
    <property type="entry name" value="g_glut_trans"/>
    <property type="match status" value="1"/>
</dbReference>
<comment type="pathway">
    <text evidence="11">Sulfur metabolism; glutathione metabolism.</text>
</comment>
<dbReference type="Proteomes" id="UP000252357">
    <property type="component" value="Unassembled WGS sequence"/>
</dbReference>
<proteinExistence type="inferred from homology"/>
<evidence type="ECO:0000256" key="3">
    <source>
        <dbReference type="ARBA" id="ARBA00009381"/>
    </source>
</evidence>
<dbReference type="EC" id="2.3.2.2" evidence="11"/>
<dbReference type="Gene3D" id="3.60.20.40">
    <property type="match status" value="1"/>
</dbReference>
<dbReference type="InterPro" id="IPR000101">
    <property type="entry name" value="GGT_peptidase"/>
</dbReference>
<dbReference type="GO" id="GO:0103068">
    <property type="term" value="F:leukotriene C4 gamma-glutamyl transferase activity"/>
    <property type="evidence" value="ECO:0007669"/>
    <property type="project" value="UniProtKB-EC"/>
</dbReference>
<feature type="binding site" evidence="10">
    <location>
        <begin position="489"/>
        <end position="490"/>
    </location>
    <ligand>
        <name>L-glutamate</name>
        <dbReference type="ChEBI" id="CHEBI:29985"/>
    </ligand>
</feature>
<keyword evidence="7 11" id="KW-0012">Acyltransferase</keyword>
<dbReference type="AlphaFoldDB" id="A0A368L0W9"/>
<keyword evidence="6 11" id="KW-0865">Zymogen</keyword>
<dbReference type="GO" id="GO:0006750">
    <property type="term" value="P:glutathione biosynthetic process"/>
    <property type="evidence" value="ECO:0007669"/>
    <property type="project" value="UniProtKB-KW"/>
</dbReference>
<feature type="binding site" evidence="10">
    <location>
        <position position="465"/>
    </location>
    <ligand>
        <name>L-glutamate</name>
        <dbReference type="ChEBI" id="CHEBI:29985"/>
    </ligand>
</feature>
<comment type="caution">
    <text evidence="13">The sequence shown here is derived from an EMBL/GenBank/DDBJ whole genome shotgun (WGS) entry which is preliminary data.</text>
</comment>
<dbReference type="GO" id="GO:0036374">
    <property type="term" value="F:glutathione hydrolase activity"/>
    <property type="evidence" value="ECO:0007669"/>
    <property type="project" value="UniProtKB-UniRule"/>
</dbReference>
<dbReference type="Gene3D" id="1.10.246.130">
    <property type="match status" value="1"/>
</dbReference>
<dbReference type="GO" id="GO:0006751">
    <property type="term" value="P:glutathione catabolic process"/>
    <property type="evidence" value="ECO:0007669"/>
    <property type="project" value="UniProtKB-UniRule"/>
</dbReference>
<comment type="subunit">
    <text evidence="11">This enzyme consists of two polypeptide chains, which are synthesized in precursor form from a single polypeptide.</text>
</comment>
<evidence type="ECO:0000256" key="4">
    <source>
        <dbReference type="ARBA" id="ARBA00022679"/>
    </source>
</evidence>
<keyword evidence="5 11" id="KW-0378">Hydrolase</keyword>
<comment type="PTM">
    <text evidence="11">Cleaved by autocatalysis into a large and a small subunit.</text>
</comment>
<dbReference type="UniPathway" id="UPA00204"/>
<comment type="catalytic activity">
    <reaction evidence="2 11">
        <text>glutathione + H2O = L-cysteinylglycine + L-glutamate</text>
        <dbReference type="Rhea" id="RHEA:28807"/>
        <dbReference type="ChEBI" id="CHEBI:15377"/>
        <dbReference type="ChEBI" id="CHEBI:29985"/>
        <dbReference type="ChEBI" id="CHEBI:57925"/>
        <dbReference type="ChEBI" id="CHEBI:61694"/>
        <dbReference type="EC" id="3.4.19.13"/>
    </reaction>
</comment>
<evidence type="ECO:0000256" key="10">
    <source>
        <dbReference type="PIRSR" id="PIRSR600101-2"/>
    </source>
</evidence>
<evidence type="ECO:0000256" key="8">
    <source>
        <dbReference type="ARBA" id="ARBA00047417"/>
    </source>
</evidence>
<feature type="chain" id="PRO_5016685970" description="Glutathione hydrolase proenzyme" evidence="12">
    <location>
        <begin position="25"/>
        <end position="606"/>
    </location>
</feature>
<evidence type="ECO:0000256" key="6">
    <source>
        <dbReference type="ARBA" id="ARBA00023145"/>
    </source>
</evidence>
<evidence type="ECO:0000256" key="12">
    <source>
        <dbReference type="SAM" id="SignalP"/>
    </source>
</evidence>
<keyword evidence="11" id="KW-0317">Glutathione biosynthesis</keyword>
<dbReference type="InterPro" id="IPR051792">
    <property type="entry name" value="GGT_bact"/>
</dbReference>
<accession>A0A368L0W9</accession>
<comment type="similarity">
    <text evidence="3 11">Belongs to the gamma-glutamyltransferase family.</text>
</comment>
<dbReference type="RefSeq" id="WP_114403189.1">
    <property type="nucleotide sequence ID" value="NZ_QPGB01000004.1"/>
</dbReference>
<dbReference type="SUPFAM" id="SSF56235">
    <property type="entry name" value="N-terminal nucleophile aminohydrolases (Ntn hydrolases)"/>
    <property type="match status" value="1"/>
</dbReference>
<dbReference type="EMBL" id="QPGB01000004">
    <property type="protein sequence ID" value="RCS57047.1"/>
    <property type="molecule type" value="Genomic_DNA"/>
</dbReference>
<dbReference type="OrthoDB" id="5297205at2"/>
<feature type="active site" description="Nucleophile" evidence="9">
    <location>
        <position position="425"/>
    </location>
</feature>
<dbReference type="PANTHER" id="PTHR43199">
    <property type="entry name" value="GLUTATHIONE HYDROLASE"/>
    <property type="match status" value="1"/>
</dbReference>
<name>A0A368L0W9_9BURK</name>
<feature type="binding site" evidence="10">
    <location>
        <position position="123"/>
    </location>
    <ligand>
        <name>L-glutamate</name>
        <dbReference type="ChEBI" id="CHEBI:29985"/>
    </ligand>
</feature>
<evidence type="ECO:0000256" key="9">
    <source>
        <dbReference type="PIRSR" id="PIRSR600101-1"/>
    </source>
</evidence>
<sequence>MPKNCQTIFTIAALCSLLLGCASPEPFRYQALPPKVALPPAPEGSSGWQDKPGWRAKNFMVAAANPLAADAGRQILRAGGSAVDAAIAIQMVLTLVEPQSSGIGGGAFMLHDDGKTVLAYDGRETAPQAADAALFLHPDGKPLPFVTAAVGGRSVGVPGVLRMLALAHQQHGKLPWATLFEPAIALAEQGFPISPRLHTLLQQDLALGSQSLLAQDGFAREYFYTSAGAPKAVGTILKNPLLATTLRHLARQGADYFYTGALASAIVQKVRQHPTNPGVLAEADLRQYQAKIRPALCHDYRQYRICGMPPPSSGAVALAQILGVLEHTDIARYRPEQGNAGEWLLHPQAVHLYSEAARLAYADRGQHVADPDFVRVPVAGLLDKNYLARRAQLLGERSMVKANPGVPPGVSMSWAPDRSPELPSTSHLSVVDQFGQAVSMTTTIEAAWGSKLMLGGFLLNNQLTDFSFVSQENGVPVANRLEPGKRPRSSMAPTLVYDREQKTLLFALGSPGGSAIINYVGKTLVGVLDWGLDVQQAINLPNFGSRNGPTELEKGRAPEALIEALRARGHSVNIIDQTSGLQGIQREAGGWFAGADPRREGVAMGE</sequence>
<comment type="catalytic activity">
    <reaction evidence="8 11">
        <text>an N-terminal (5-L-glutamyl)-[peptide] + an alpha-amino acid = 5-L-glutamyl amino acid + an N-terminal L-alpha-aminoacyl-[peptide]</text>
        <dbReference type="Rhea" id="RHEA:23904"/>
        <dbReference type="Rhea" id="RHEA-COMP:9780"/>
        <dbReference type="Rhea" id="RHEA-COMP:9795"/>
        <dbReference type="ChEBI" id="CHEBI:77644"/>
        <dbReference type="ChEBI" id="CHEBI:78597"/>
        <dbReference type="ChEBI" id="CHEBI:78599"/>
        <dbReference type="ChEBI" id="CHEBI:78608"/>
        <dbReference type="EC" id="2.3.2.2"/>
    </reaction>
</comment>
<evidence type="ECO:0000313" key="14">
    <source>
        <dbReference type="Proteomes" id="UP000252357"/>
    </source>
</evidence>
<evidence type="ECO:0000256" key="5">
    <source>
        <dbReference type="ARBA" id="ARBA00022801"/>
    </source>
</evidence>
<keyword evidence="14" id="KW-1185">Reference proteome</keyword>
<feature type="signal peptide" evidence="12">
    <location>
        <begin position="1"/>
        <end position="24"/>
    </location>
</feature>
<keyword evidence="4 11" id="KW-0808">Transferase</keyword>
<protein>
    <recommendedName>
        <fullName evidence="11">Glutathione hydrolase proenzyme</fullName>
        <ecNumber evidence="11">2.3.2.2</ecNumber>
        <ecNumber evidence="11">3.4.19.13</ecNumber>
    </recommendedName>
    <component>
        <recommendedName>
            <fullName evidence="11">Glutathione hydrolase large chain</fullName>
        </recommendedName>
    </component>
    <component>
        <recommendedName>
            <fullName evidence="11">Glutathione hydrolase small chain</fullName>
        </recommendedName>
    </component>
</protein>
<reference evidence="13 14" key="1">
    <citation type="journal article" date="2018" name="Int. J. Syst. Evol. Microbiol.">
        <title>Parvibium lacunae gen. nov., sp. nov., a new member of the family Alcaligenaceae isolated from a freshwater pond.</title>
        <authorList>
            <person name="Chen W.M."/>
            <person name="Xie P.B."/>
            <person name="Hsu M.Y."/>
            <person name="Sheu S.Y."/>
        </authorList>
    </citation>
    <scope>NUCLEOTIDE SEQUENCE [LARGE SCALE GENOMIC DNA]</scope>
    <source>
        <strain evidence="13 14">KMB9</strain>
    </source>
</reference>
<dbReference type="InterPro" id="IPR043137">
    <property type="entry name" value="GGT_ssub_C"/>
</dbReference>
<evidence type="ECO:0000313" key="13">
    <source>
        <dbReference type="EMBL" id="RCS57047.1"/>
    </source>
</evidence>
<organism evidence="13 14">
    <name type="scientific">Parvibium lacunae</name>
    <dbReference type="NCBI Taxonomy" id="1888893"/>
    <lineage>
        <taxon>Bacteria</taxon>
        <taxon>Pseudomonadati</taxon>
        <taxon>Pseudomonadota</taxon>
        <taxon>Betaproteobacteria</taxon>
        <taxon>Burkholderiales</taxon>
        <taxon>Alcaligenaceae</taxon>
        <taxon>Parvibium</taxon>
    </lineage>
</organism>
<evidence type="ECO:0000256" key="1">
    <source>
        <dbReference type="ARBA" id="ARBA00001049"/>
    </source>
</evidence>
<dbReference type="InterPro" id="IPR043138">
    <property type="entry name" value="GGT_lsub"/>
</dbReference>
<dbReference type="InterPro" id="IPR029055">
    <property type="entry name" value="Ntn_hydrolases_N"/>
</dbReference>
<comment type="catalytic activity">
    <reaction evidence="1 11">
        <text>an S-substituted glutathione + H2O = an S-substituted L-cysteinylglycine + L-glutamate</text>
        <dbReference type="Rhea" id="RHEA:59468"/>
        <dbReference type="ChEBI" id="CHEBI:15377"/>
        <dbReference type="ChEBI" id="CHEBI:29985"/>
        <dbReference type="ChEBI" id="CHEBI:90779"/>
        <dbReference type="ChEBI" id="CHEBI:143103"/>
        <dbReference type="EC" id="3.4.19.13"/>
    </reaction>
</comment>
<gene>
    <name evidence="13" type="primary">ggt</name>
    <name evidence="13" type="ORF">DU000_09580</name>
</gene>
<evidence type="ECO:0000256" key="2">
    <source>
        <dbReference type="ARBA" id="ARBA00001089"/>
    </source>
</evidence>
<dbReference type="PRINTS" id="PR01210">
    <property type="entry name" value="GGTRANSPTASE"/>
</dbReference>
<dbReference type="EC" id="3.4.19.13" evidence="11"/>
<feature type="binding site" evidence="10">
    <location>
        <position position="513"/>
    </location>
    <ligand>
        <name>L-glutamate</name>
        <dbReference type="ChEBI" id="CHEBI:29985"/>
    </ligand>
</feature>
<dbReference type="PANTHER" id="PTHR43199:SF1">
    <property type="entry name" value="GLUTATHIONE HYDROLASE PROENZYME"/>
    <property type="match status" value="1"/>
</dbReference>
<keyword evidence="12" id="KW-0732">Signal</keyword>
<evidence type="ECO:0000256" key="11">
    <source>
        <dbReference type="RuleBase" id="RU368036"/>
    </source>
</evidence>
<dbReference type="Pfam" id="PF01019">
    <property type="entry name" value="G_glu_transpept"/>
    <property type="match status" value="1"/>
</dbReference>